<name>A0A8S5TDT4_9CAUD</name>
<dbReference type="EMBL" id="BK032799">
    <property type="protein sequence ID" value="DAF60922.1"/>
    <property type="molecule type" value="Genomic_DNA"/>
</dbReference>
<sequence length="86" mass="9751">MSGDKRVNGIYKILPLYEAVTAGESDLALQGYMAYLSRVYIQYVGIGNDEICELIRGLIHLRDNAKHDDVRRVVFHIISILKKDGE</sequence>
<organism evidence="1">
    <name type="scientific">Siphoviridae sp. cteEQ43</name>
    <dbReference type="NCBI Taxonomy" id="2827905"/>
    <lineage>
        <taxon>Viruses</taxon>
        <taxon>Duplodnaviria</taxon>
        <taxon>Heunggongvirae</taxon>
        <taxon>Uroviricota</taxon>
        <taxon>Caudoviricetes</taxon>
    </lineage>
</organism>
<protein>
    <submittedName>
        <fullName evidence="1">Uncharacterized protein</fullName>
    </submittedName>
</protein>
<evidence type="ECO:0000313" key="1">
    <source>
        <dbReference type="EMBL" id="DAF60922.1"/>
    </source>
</evidence>
<proteinExistence type="predicted"/>
<reference evidence="1" key="1">
    <citation type="journal article" date="2021" name="Proc. Natl. Acad. Sci. U.S.A.">
        <title>A Catalog of Tens of Thousands of Viruses from Human Metagenomes Reveals Hidden Associations with Chronic Diseases.</title>
        <authorList>
            <person name="Tisza M.J."/>
            <person name="Buck C.B."/>
        </authorList>
    </citation>
    <scope>NUCLEOTIDE SEQUENCE</scope>
    <source>
        <strain evidence="1">CteEQ43</strain>
    </source>
</reference>
<accession>A0A8S5TDT4</accession>